<name>A0A2J5HWB3_9EURO</name>
<dbReference type="EC" id="2.7.11.1" evidence="4"/>
<proteinExistence type="predicted"/>
<gene>
    <name evidence="14" type="ORF">BDW42DRAFT_200790</name>
</gene>
<keyword evidence="14" id="KW-0418">Kinase</keyword>
<evidence type="ECO:0000259" key="13">
    <source>
        <dbReference type="PROSITE" id="PS50011"/>
    </source>
</evidence>
<evidence type="ECO:0000256" key="9">
    <source>
        <dbReference type="ARBA" id="ARBA00033194"/>
    </source>
</evidence>
<evidence type="ECO:0000313" key="15">
    <source>
        <dbReference type="Proteomes" id="UP000235023"/>
    </source>
</evidence>
<keyword evidence="7" id="KW-0779">Telomere</keyword>
<evidence type="ECO:0000256" key="8">
    <source>
        <dbReference type="ARBA" id="ARBA00030980"/>
    </source>
</evidence>
<dbReference type="GO" id="GO:0005524">
    <property type="term" value="F:ATP binding"/>
    <property type="evidence" value="ECO:0007669"/>
    <property type="project" value="InterPro"/>
</dbReference>
<sequence length="337" mass="38426">MAADLNQIDLVVGGRFRLLEYVAGGSFGEVFMATDLQKHKIVAVKLEPKFENIDPSSLGIELNIYRALVGGVGMPEMYWFGEEGDYRVMAVELLGPTLYDLLDYVGNKFSLKTVLMIADQLICRLRFMHSRKILHQDVTAGNVIMGTGRKGNCVYLTDFGCAARYFEDPSKADPYDRIGTDSFASLSAHAGRAQCPRDDLESLGFLLLFLLGSKFPWNDYVPKSPLDQDKIWKDIGQIKNDTTIETLCEGVPHAFLLYFRHVRSLQYHDRPDYSYLRSIFRELFVESGFEYDHVYDWTAQLFESARTRRQEESDDSSTPPTDDNRPIDLYASWRNVG</sequence>
<dbReference type="PROSITE" id="PS00109">
    <property type="entry name" value="PROTEIN_KINASE_TYR"/>
    <property type="match status" value="1"/>
</dbReference>
<comment type="function">
    <text evidence="1">Component of the EKC/KEOPS complex that is required for the formation of a threonylcarbamoyl group on adenosine at position 37 (t(6)A37) in tRNAs that read codons beginning with adenine. The complex is probably involved in the transfer of the threonylcarbamoyl moiety of threonylcarbamoyl-AMP (TC-AMP) to the N6 group of A37. BUD32 has ATPase activity in the context of the EKC/KEOPS complex and likely plays a supporting role to the catalytic subunit KAE1. The EKC/KEOPS complex also promotes both telomere uncapping and telomere elongation. The complex is required for efficient recruitment of transcriptional coactivators.</text>
</comment>
<evidence type="ECO:0000256" key="10">
    <source>
        <dbReference type="ARBA" id="ARBA00047899"/>
    </source>
</evidence>
<accession>A0A2J5HWB3</accession>
<comment type="subcellular location">
    <subcellularLocation>
        <location evidence="2">Chromosome</location>
        <location evidence="2">Telomere</location>
    </subcellularLocation>
</comment>
<dbReference type="PANTHER" id="PTHR11909">
    <property type="entry name" value="CASEIN KINASE-RELATED"/>
    <property type="match status" value="1"/>
</dbReference>
<dbReference type="PROSITE" id="PS50011">
    <property type="entry name" value="PROTEIN_KINASE_DOM"/>
    <property type="match status" value="1"/>
</dbReference>
<evidence type="ECO:0000256" key="6">
    <source>
        <dbReference type="ARBA" id="ARBA00019973"/>
    </source>
</evidence>
<protein>
    <recommendedName>
        <fullName evidence="6">EKC/KEOPS complex subunit BUD32</fullName>
        <ecNumber evidence="4">2.7.11.1</ecNumber>
    </recommendedName>
    <alternativeName>
        <fullName evidence="8 9">Atypical Serine/threonine protein kinase BUD32</fullName>
    </alternativeName>
    <alternativeName>
        <fullName evidence="5">EKC/KEOPS complex subunit bud32</fullName>
    </alternativeName>
</protein>
<evidence type="ECO:0000256" key="5">
    <source>
        <dbReference type="ARBA" id="ARBA00013948"/>
    </source>
</evidence>
<keyword evidence="7" id="KW-0158">Chromosome</keyword>
<dbReference type="InterPro" id="IPR008266">
    <property type="entry name" value="Tyr_kinase_AS"/>
</dbReference>
<dbReference type="EMBL" id="KZ559535">
    <property type="protein sequence ID" value="PLN81558.1"/>
    <property type="molecule type" value="Genomic_DNA"/>
</dbReference>
<feature type="region of interest" description="Disordered" evidence="12">
    <location>
        <begin position="308"/>
        <end position="328"/>
    </location>
</feature>
<reference evidence="15" key="1">
    <citation type="submission" date="2017-12" db="EMBL/GenBank/DDBJ databases">
        <authorList>
            <consortium name="DOE Joint Genome Institute"/>
            <person name="Mondo S.J."/>
            <person name="Kjaerbolling I."/>
            <person name="Vesth T.C."/>
            <person name="Frisvad J.C."/>
            <person name="Nybo J.L."/>
            <person name="Theobald S."/>
            <person name="Kuo A."/>
            <person name="Bowyer P."/>
            <person name="Matsuda Y."/>
            <person name="Lyhne E.K."/>
            <person name="Kogle M.E."/>
            <person name="Clum A."/>
            <person name="Lipzen A."/>
            <person name="Salamov A."/>
            <person name="Ngan C.Y."/>
            <person name="Daum C."/>
            <person name="Chiniquy J."/>
            <person name="Barry K."/>
            <person name="LaButti K."/>
            <person name="Haridas S."/>
            <person name="Simmons B.A."/>
            <person name="Magnuson J.K."/>
            <person name="Mortensen U.H."/>
            <person name="Larsen T.O."/>
            <person name="Grigoriev I.V."/>
            <person name="Baker S.E."/>
            <person name="Andersen M.R."/>
            <person name="Nordberg H.P."/>
            <person name="Cantor M.N."/>
            <person name="Hua S.X."/>
        </authorList>
    </citation>
    <scope>NUCLEOTIDE SEQUENCE [LARGE SCALE GENOMIC DNA]</scope>
    <source>
        <strain evidence="15">IBT 19404</strain>
    </source>
</reference>
<evidence type="ECO:0000256" key="4">
    <source>
        <dbReference type="ARBA" id="ARBA00012513"/>
    </source>
</evidence>
<dbReference type="SMART" id="SM00220">
    <property type="entry name" value="S_TKc"/>
    <property type="match status" value="1"/>
</dbReference>
<evidence type="ECO:0000256" key="1">
    <source>
        <dbReference type="ARBA" id="ARBA00003747"/>
    </source>
</evidence>
<dbReference type="Gene3D" id="1.10.510.10">
    <property type="entry name" value="Transferase(Phosphotransferase) domain 1"/>
    <property type="match status" value="1"/>
</dbReference>
<comment type="subunit">
    <text evidence="3">Component of the EKC/KEOPS complex composed of at least BUD32, CGI121, GON7, KAE1 and PCC1; the whole complex dimerizes.</text>
</comment>
<dbReference type="Pfam" id="PF00069">
    <property type="entry name" value="Pkinase"/>
    <property type="match status" value="1"/>
</dbReference>
<comment type="catalytic activity">
    <reaction evidence="11">
        <text>L-seryl-[protein] + ATP = O-phospho-L-seryl-[protein] + ADP + H(+)</text>
        <dbReference type="Rhea" id="RHEA:17989"/>
        <dbReference type="Rhea" id="RHEA-COMP:9863"/>
        <dbReference type="Rhea" id="RHEA-COMP:11604"/>
        <dbReference type="ChEBI" id="CHEBI:15378"/>
        <dbReference type="ChEBI" id="CHEBI:29999"/>
        <dbReference type="ChEBI" id="CHEBI:30616"/>
        <dbReference type="ChEBI" id="CHEBI:83421"/>
        <dbReference type="ChEBI" id="CHEBI:456216"/>
        <dbReference type="EC" id="2.7.11.1"/>
    </reaction>
</comment>
<keyword evidence="15" id="KW-1185">Reference proteome</keyword>
<dbReference type="SUPFAM" id="SSF56112">
    <property type="entry name" value="Protein kinase-like (PK-like)"/>
    <property type="match status" value="1"/>
</dbReference>
<evidence type="ECO:0000256" key="7">
    <source>
        <dbReference type="ARBA" id="ARBA00022895"/>
    </source>
</evidence>
<evidence type="ECO:0000256" key="3">
    <source>
        <dbReference type="ARBA" id="ARBA00011534"/>
    </source>
</evidence>
<dbReference type="Proteomes" id="UP000235023">
    <property type="component" value="Unassembled WGS sequence"/>
</dbReference>
<dbReference type="OrthoDB" id="5800476at2759"/>
<dbReference type="AlphaFoldDB" id="A0A2J5HWB3"/>
<keyword evidence="14" id="KW-0808">Transferase</keyword>
<dbReference type="InterPro" id="IPR011009">
    <property type="entry name" value="Kinase-like_dom_sf"/>
</dbReference>
<evidence type="ECO:0000256" key="12">
    <source>
        <dbReference type="SAM" id="MobiDB-lite"/>
    </source>
</evidence>
<dbReference type="GO" id="GO:0004674">
    <property type="term" value="F:protein serine/threonine kinase activity"/>
    <property type="evidence" value="ECO:0007669"/>
    <property type="project" value="UniProtKB-EC"/>
</dbReference>
<evidence type="ECO:0000256" key="2">
    <source>
        <dbReference type="ARBA" id="ARBA00004574"/>
    </source>
</evidence>
<evidence type="ECO:0000313" key="14">
    <source>
        <dbReference type="EMBL" id="PLN81558.1"/>
    </source>
</evidence>
<dbReference type="GO" id="GO:0000781">
    <property type="term" value="C:chromosome, telomeric region"/>
    <property type="evidence" value="ECO:0007669"/>
    <property type="project" value="UniProtKB-SubCell"/>
</dbReference>
<comment type="catalytic activity">
    <reaction evidence="10">
        <text>L-threonyl-[protein] + ATP = O-phospho-L-threonyl-[protein] + ADP + H(+)</text>
        <dbReference type="Rhea" id="RHEA:46608"/>
        <dbReference type="Rhea" id="RHEA-COMP:11060"/>
        <dbReference type="Rhea" id="RHEA-COMP:11605"/>
        <dbReference type="ChEBI" id="CHEBI:15378"/>
        <dbReference type="ChEBI" id="CHEBI:30013"/>
        <dbReference type="ChEBI" id="CHEBI:30616"/>
        <dbReference type="ChEBI" id="CHEBI:61977"/>
        <dbReference type="ChEBI" id="CHEBI:456216"/>
        <dbReference type="EC" id="2.7.11.1"/>
    </reaction>
</comment>
<organism evidence="14 15">
    <name type="scientific">Aspergillus taichungensis</name>
    <dbReference type="NCBI Taxonomy" id="482145"/>
    <lineage>
        <taxon>Eukaryota</taxon>
        <taxon>Fungi</taxon>
        <taxon>Dikarya</taxon>
        <taxon>Ascomycota</taxon>
        <taxon>Pezizomycotina</taxon>
        <taxon>Eurotiomycetes</taxon>
        <taxon>Eurotiomycetidae</taxon>
        <taxon>Eurotiales</taxon>
        <taxon>Aspergillaceae</taxon>
        <taxon>Aspergillus</taxon>
        <taxon>Aspergillus subgen. Circumdati</taxon>
    </lineage>
</organism>
<dbReference type="InterPro" id="IPR000719">
    <property type="entry name" value="Prot_kinase_dom"/>
</dbReference>
<evidence type="ECO:0000256" key="11">
    <source>
        <dbReference type="ARBA" id="ARBA00048679"/>
    </source>
</evidence>
<dbReference type="InterPro" id="IPR050235">
    <property type="entry name" value="CK1_Ser-Thr_kinase"/>
</dbReference>
<feature type="domain" description="Protein kinase" evidence="13">
    <location>
        <begin position="16"/>
        <end position="284"/>
    </location>
</feature>